<organism evidence="1 2">
    <name type="scientific">Prorocentrum cordatum</name>
    <dbReference type="NCBI Taxonomy" id="2364126"/>
    <lineage>
        <taxon>Eukaryota</taxon>
        <taxon>Sar</taxon>
        <taxon>Alveolata</taxon>
        <taxon>Dinophyceae</taxon>
        <taxon>Prorocentrales</taxon>
        <taxon>Prorocentraceae</taxon>
        <taxon>Prorocentrum</taxon>
    </lineage>
</organism>
<comment type="caution">
    <text evidence="1">The sequence shown here is derived from an EMBL/GenBank/DDBJ whole genome shotgun (WGS) entry which is preliminary data.</text>
</comment>
<accession>A0ABN9PDH5</accession>
<feature type="non-terminal residue" evidence="1">
    <location>
        <position position="1"/>
    </location>
</feature>
<evidence type="ECO:0000313" key="1">
    <source>
        <dbReference type="EMBL" id="CAK0790910.1"/>
    </source>
</evidence>
<dbReference type="Proteomes" id="UP001189429">
    <property type="component" value="Unassembled WGS sequence"/>
</dbReference>
<evidence type="ECO:0008006" key="3">
    <source>
        <dbReference type="Google" id="ProtNLM"/>
    </source>
</evidence>
<evidence type="ECO:0000313" key="2">
    <source>
        <dbReference type="Proteomes" id="UP001189429"/>
    </source>
</evidence>
<sequence length="279" mass="31145">AANFYRTIGYKYHPIALAETHVDADGVHEQIGKLAMDGWKLATTPALPNYKSEKGTYGGERILTRHKIAAATFEGCREHYLKRHNQQPLVGSTPPVLHAKSGHVVVASAYLRPGLRDQGANRPWPTSWNGTVLSDPECKAACDRDNGSVYDCAIVRADLATRLDIQAVYDVPWNTHCGIQITGSYAEWWAHKAVKEDHTPFIIPEAEWEKAADQVRNYPRFEGNRVSTKEGRGHVFHHHKQNAALQINSAYTQWVATLEIALLETHHVPADEMEVPGQS</sequence>
<gene>
    <name evidence="1" type="ORF">PCOR1329_LOCUS2033</name>
</gene>
<keyword evidence="2" id="KW-1185">Reference proteome</keyword>
<proteinExistence type="predicted"/>
<reference evidence="1" key="1">
    <citation type="submission" date="2023-10" db="EMBL/GenBank/DDBJ databases">
        <authorList>
            <person name="Chen Y."/>
            <person name="Shah S."/>
            <person name="Dougan E. K."/>
            <person name="Thang M."/>
            <person name="Chan C."/>
        </authorList>
    </citation>
    <scope>NUCLEOTIDE SEQUENCE [LARGE SCALE GENOMIC DNA]</scope>
</reference>
<dbReference type="EMBL" id="CAUYUJ010000501">
    <property type="protein sequence ID" value="CAK0790910.1"/>
    <property type="molecule type" value="Genomic_DNA"/>
</dbReference>
<protein>
    <recommendedName>
        <fullName evidence="3">Phospholipase B-like</fullName>
    </recommendedName>
</protein>
<name>A0ABN9PDH5_9DINO</name>